<dbReference type="InterPro" id="IPR017900">
    <property type="entry name" value="4Fe4S_Fe_S_CS"/>
</dbReference>
<keyword evidence="4" id="KW-0408">Iron</keyword>
<feature type="transmembrane region" description="Helical" evidence="6">
    <location>
        <begin position="131"/>
        <end position="153"/>
    </location>
</feature>
<evidence type="ECO:0000313" key="9">
    <source>
        <dbReference type="Proteomes" id="UP000824161"/>
    </source>
</evidence>
<dbReference type="Pfam" id="PF02754">
    <property type="entry name" value="CCG"/>
    <property type="match status" value="2"/>
</dbReference>
<dbReference type="PANTHER" id="PTHR43255:SF1">
    <property type="entry name" value="IRON-SULFUR-BINDING OXIDOREDUCTASE FADF-RELATED"/>
    <property type="match status" value="1"/>
</dbReference>
<evidence type="ECO:0000256" key="4">
    <source>
        <dbReference type="ARBA" id="ARBA00023004"/>
    </source>
</evidence>
<dbReference type="InterPro" id="IPR004017">
    <property type="entry name" value="Cys_rich_dom"/>
</dbReference>
<keyword evidence="1" id="KW-0004">4Fe-4S</keyword>
<evidence type="ECO:0000259" key="7">
    <source>
        <dbReference type="PROSITE" id="PS51379"/>
    </source>
</evidence>
<proteinExistence type="predicted"/>
<dbReference type="EMBL" id="DVLY01000004">
    <property type="protein sequence ID" value="HIT97247.1"/>
    <property type="molecule type" value="Genomic_DNA"/>
</dbReference>
<dbReference type="GO" id="GO:0005886">
    <property type="term" value="C:plasma membrane"/>
    <property type="evidence" value="ECO:0007669"/>
    <property type="project" value="TreeGrafter"/>
</dbReference>
<dbReference type="Proteomes" id="UP000824161">
    <property type="component" value="Unassembled WGS sequence"/>
</dbReference>
<dbReference type="InterPro" id="IPR017896">
    <property type="entry name" value="4Fe4S_Fe-S-bd"/>
</dbReference>
<dbReference type="GO" id="GO:0051536">
    <property type="term" value="F:iron-sulfur cluster binding"/>
    <property type="evidence" value="ECO:0007669"/>
    <property type="project" value="UniProtKB-KW"/>
</dbReference>
<feature type="domain" description="4Fe-4S ferredoxin-type" evidence="7">
    <location>
        <begin position="266"/>
        <end position="296"/>
    </location>
</feature>
<evidence type="ECO:0000256" key="5">
    <source>
        <dbReference type="ARBA" id="ARBA00023014"/>
    </source>
</evidence>
<dbReference type="Pfam" id="PF12838">
    <property type="entry name" value="Fer4_7"/>
    <property type="match status" value="1"/>
</dbReference>
<dbReference type="PROSITE" id="PS51379">
    <property type="entry name" value="4FE4S_FER_2"/>
    <property type="match status" value="2"/>
</dbReference>
<dbReference type="PANTHER" id="PTHR43255">
    <property type="entry name" value="IRON-SULFUR-BINDING OXIDOREDUCTASE FADF-RELATED-RELATED"/>
    <property type="match status" value="1"/>
</dbReference>
<keyword evidence="6" id="KW-1133">Transmembrane helix</keyword>
<keyword evidence="5" id="KW-0411">Iron-sulfur</keyword>
<gene>
    <name evidence="8" type="ORF">IAC44_00240</name>
</gene>
<dbReference type="GO" id="GO:0046872">
    <property type="term" value="F:metal ion binding"/>
    <property type="evidence" value="ECO:0007669"/>
    <property type="project" value="UniProtKB-KW"/>
</dbReference>
<dbReference type="GO" id="GO:0016491">
    <property type="term" value="F:oxidoreductase activity"/>
    <property type="evidence" value="ECO:0007669"/>
    <property type="project" value="UniProtKB-ARBA"/>
</dbReference>
<feature type="transmembrane region" description="Helical" evidence="6">
    <location>
        <begin position="76"/>
        <end position="97"/>
    </location>
</feature>
<evidence type="ECO:0000313" key="8">
    <source>
        <dbReference type="EMBL" id="HIT97247.1"/>
    </source>
</evidence>
<sequence length="605" mass="68371">MQERFSYAPFVIPFTVGLIYIISYFAFSFIKLLHDLSWADRKRFFRSIFSYRIFVSGWEAVRECLLHVKMFRRNKMLGFMHMSIAFGWFMMILLAHVEVKIYAPHRFNLPYYPIFFRYFTKETDLTLGGSFLFFLMDFFLLMVLVGVGMAVFKRFNSRPMGMRRTTRLKMPDRIAVYTLWLIFPLRLLAESYTANIAGGSFLTKTVGHLVGAAPEMMGVGFWWGYSIALGMFFVVLPFSRFMHIPTEVVLILFRNAGIRSRKKGDGYATTEVYSCSRCGVCIDVCQISSAAHISKDTSVYFIRKLREKDPTALLSAENCLMCGRCVEACPVGIDSVRLRQNVRELKAPKQQGDFSYIPDRAVEKADVLYFAGCMTRSMPSIEGPMLAILEASGDRYSYMDKDGTICCGRPMMLAGQVEAAKAMMAKNTELIRRSGAKTLVTSCPICYRIFRQHYNLKGIEVLHHTQYIDRLIQDGRITVRYTPIRASYHDPCDLGRGCGVYQAPRRVINAICDLDEAAESGKWSLCCGASLADTVLGERQRRDIAQDAFTRLTEKGQDVLYTACPLCKKTFTGVSDGRPVEDIAQAVARSLVALPASSSKASAGK</sequence>
<evidence type="ECO:0000256" key="6">
    <source>
        <dbReference type="SAM" id="Phobius"/>
    </source>
</evidence>
<organism evidence="8 9">
    <name type="scientific">Candidatus Merdimorpha stercoravium</name>
    <dbReference type="NCBI Taxonomy" id="2840863"/>
    <lineage>
        <taxon>Bacteria</taxon>
        <taxon>Pseudomonadati</taxon>
        <taxon>Bacteroidota</taxon>
        <taxon>Flavobacteriia</taxon>
        <taxon>Flavobacteriales</taxon>
        <taxon>Candidatus Merdimorpha</taxon>
    </lineage>
</organism>
<evidence type="ECO:0000256" key="3">
    <source>
        <dbReference type="ARBA" id="ARBA00023002"/>
    </source>
</evidence>
<dbReference type="SUPFAM" id="SSF46548">
    <property type="entry name" value="alpha-helical ferredoxin"/>
    <property type="match status" value="1"/>
</dbReference>
<dbReference type="InterPro" id="IPR051460">
    <property type="entry name" value="HdrC_iron-sulfur_subunit"/>
</dbReference>
<name>A0A9D1KSS5_9FLAO</name>
<protein>
    <submittedName>
        <fullName evidence="8">4Fe-4S dicluster domain-containing protein</fullName>
    </submittedName>
</protein>
<dbReference type="Gene3D" id="3.30.70.20">
    <property type="match status" value="1"/>
</dbReference>
<feature type="transmembrane region" description="Helical" evidence="6">
    <location>
        <begin position="222"/>
        <end position="253"/>
    </location>
</feature>
<feature type="transmembrane region" description="Helical" evidence="6">
    <location>
        <begin position="12"/>
        <end position="33"/>
    </location>
</feature>
<dbReference type="AlphaFoldDB" id="A0A9D1KSS5"/>
<feature type="domain" description="4Fe-4S ferredoxin-type" evidence="7">
    <location>
        <begin position="310"/>
        <end position="341"/>
    </location>
</feature>
<keyword evidence="6" id="KW-0472">Membrane</keyword>
<accession>A0A9D1KSS5</accession>
<reference evidence="8" key="2">
    <citation type="journal article" date="2021" name="PeerJ">
        <title>Extensive microbial diversity within the chicken gut microbiome revealed by metagenomics and culture.</title>
        <authorList>
            <person name="Gilroy R."/>
            <person name="Ravi A."/>
            <person name="Getino M."/>
            <person name="Pursley I."/>
            <person name="Horton D.L."/>
            <person name="Alikhan N.F."/>
            <person name="Baker D."/>
            <person name="Gharbi K."/>
            <person name="Hall N."/>
            <person name="Watson M."/>
            <person name="Adriaenssens E.M."/>
            <person name="Foster-Nyarko E."/>
            <person name="Jarju S."/>
            <person name="Secka A."/>
            <person name="Antonio M."/>
            <person name="Oren A."/>
            <person name="Chaudhuri R.R."/>
            <person name="La Ragione R."/>
            <person name="Hildebrand F."/>
            <person name="Pallen M.J."/>
        </authorList>
    </citation>
    <scope>NUCLEOTIDE SEQUENCE</scope>
    <source>
        <strain evidence="8">1383</strain>
    </source>
</reference>
<comment type="caution">
    <text evidence="8">The sequence shown here is derived from an EMBL/GenBank/DDBJ whole genome shotgun (WGS) entry which is preliminary data.</text>
</comment>
<feature type="transmembrane region" description="Helical" evidence="6">
    <location>
        <begin position="174"/>
        <end position="202"/>
    </location>
</feature>
<keyword evidence="6" id="KW-0812">Transmembrane</keyword>
<dbReference type="PROSITE" id="PS00198">
    <property type="entry name" value="4FE4S_FER_1"/>
    <property type="match status" value="1"/>
</dbReference>
<keyword evidence="3" id="KW-0560">Oxidoreductase</keyword>
<keyword evidence="2" id="KW-0479">Metal-binding</keyword>
<evidence type="ECO:0000256" key="1">
    <source>
        <dbReference type="ARBA" id="ARBA00022485"/>
    </source>
</evidence>
<reference evidence="8" key="1">
    <citation type="submission" date="2020-10" db="EMBL/GenBank/DDBJ databases">
        <authorList>
            <person name="Gilroy R."/>
        </authorList>
    </citation>
    <scope>NUCLEOTIDE SEQUENCE</scope>
    <source>
        <strain evidence="8">1383</strain>
    </source>
</reference>
<evidence type="ECO:0000256" key="2">
    <source>
        <dbReference type="ARBA" id="ARBA00022723"/>
    </source>
</evidence>
<dbReference type="Gene3D" id="1.20.950.20">
    <property type="entry name" value="Transmembrane di-heme cytochromes, Chain C"/>
    <property type="match status" value="1"/>
</dbReference>